<evidence type="ECO:0000259" key="2">
    <source>
        <dbReference type="Pfam" id="PF24758"/>
    </source>
</evidence>
<evidence type="ECO:0000259" key="1">
    <source>
        <dbReference type="Pfam" id="PF00646"/>
    </source>
</evidence>
<reference evidence="3" key="1">
    <citation type="journal article" date="2022" name="Cell">
        <title>Repeat-based holocentromeres influence genome architecture and karyotype evolution.</title>
        <authorList>
            <person name="Hofstatter P.G."/>
            <person name="Thangavel G."/>
            <person name="Lux T."/>
            <person name="Neumann P."/>
            <person name="Vondrak T."/>
            <person name="Novak P."/>
            <person name="Zhang M."/>
            <person name="Costa L."/>
            <person name="Castellani M."/>
            <person name="Scott A."/>
            <person name="Toegelov H."/>
            <person name="Fuchs J."/>
            <person name="Mata-Sucre Y."/>
            <person name="Dias Y."/>
            <person name="Vanzela A.L.L."/>
            <person name="Huettel B."/>
            <person name="Almeida C.C.S."/>
            <person name="Simkova H."/>
            <person name="Souza G."/>
            <person name="Pedrosa-Harand A."/>
            <person name="Macas J."/>
            <person name="Mayer K.F.X."/>
            <person name="Houben A."/>
            <person name="Marques A."/>
        </authorList>
    </citation>
    <scope>NUCLEOTIDE SEQUENCE</scope>
    <source>
        <strain evidence="3">RhyBre1mFocal</strain>
    </source>
</reference>
<gene>
    <name evidence="3" type="ORF">LUZ63_001448</name>
</gene>
<dbReference type="Proteomes" id="UP001151287">
    <property type="component" value="Unassembled WGS sequence"/>
</dbReference>
<sequence length="448" mass="52086">MQTMEASQSQKLKQAPDAGLDFLSNLPELVKVKILALLPFKEAVRTSRLSKCWRHTWFAIPSLVIYEDEIGFQTLFEFIAFVYRLLSSHANSMTKLKLVFRHRYNYEKPDIKEDLDKWINTFLEKHGLELDLDSGYYSTIEIPDCLFSLPDLEVLKLKCCKLNVPKHVDGFKMVHSLKLDTVKITGIEIERLVLSCPLLKYFLIRTDYLGLNDLAIRSRSLLELDIDADFKDLYLETPKLVTLSAKVISTFVEYDIYDEPVYDDNEEYDFPSKYENNISRLMCCLPQVEYLDICYNFVRYLDGGVVPARLPVSLNLTKMTIEFATEYSDVARCLLQSAPRLCYLYAKFHSEEIQVYPPWLRFWDDAGATDCQLDRLKTVILGNECYYAKCIVSFVKYILKSAPILEMVGFEEPEDTWSCESRPFKETMKEVLKLPRLSNKAVIKMIRS</sequence>
<dbReference type="InterPro" id="IPR001810">
    <property type="entry name" value="F-box_dom"/>
</dbReference>
<dbReference type="Pfam" id="PF00646">
    <property type="entry name" value="F-box"/>
    <property type="match status" value="1"/>
</dbReference>
<dbReference type="InterPro" id="IPR032675">
    <property type="entry name" value="LRR_dom_sf"/>
</dbReference>
<dbReference type="InterPro" id="IPR053772">
    <property type="entry name" value="At1g61320/At1g61330-like"/>
</dbReference>
<dbReference type="PANTHER" id="PTHR34145:SF68">
    <property type="entry name" value="FBD DOMAIN-CONTAINING PROTEIN"/>
    <property type="match status" value="1"/>
</dbReference>
<evidence type="ECO:0000313" key="4">
    <source>
        <dbReference type="Proteomes" id="UP001151287"/>
    </source>
</evidence>
<name>A0A9Q0HWX9_9POAL</name>
<proteinExistence type="predicted"/>
<dbReference type="SUPFAM" id="SSF81383">
    <property type="entry name" value="F-box domain"/>
    <property type="match status" value="1"/>
</dbReference>
<dbReference type="PANTHER" id="PTHR34145">
    <property type="entry name" value="OS02G0105600 PROTEIN"/>
    <property type="match status" value="1"/>
</dbReference>
<dbReference type="SUPFAM" id="SSF52047">
    <property type="entry name" value="RNI-like"/>
    <property type="match status" value="1"/>
</dbReference>
<dbReference type="Gene3D" id="1.20.1280.50">
    <property type="match status" value="1"/>
</dbReference>
<keyword evidence="4" id="KW-1185">Reference proteome</keyword>
<comment type="caution">
    <text evidence="3">The sequence shown here is derived from an EMBL/GenBank/DDBJ whole genome shotgun (WGS) entry which is preliminary data.</text>
</comment>
<feature type="domain" description="F-box/LRR-repeat protein 15/At3g58940/PEG3-like LRR" evidence="2">
    <location>
        <begin position="115"/>
        <end position="226"/>
    </location>
</feature>
<dbReference type="EMBL" id="JAMQYH010000001">
    <property type="protein sequence ID" value="KAJ1701669.1"/>
    <property type="molecule type" value="Genomic_DNA"/>
</dbReference>
<accession>A0A9Q0HWX9</accession>
<feature type="domain" description="F-box" evidence="1">
    <location>
        <begin position="23"/>
        <end position="57"/>
    </location>
</feature>
<dbReference type="InterPro" id="IPR053781">
    <property type="entry name" value="F-box_AtFBL13-like"/>
</dbReference>
<evidence type="ECO:0008006" key="5">
    <source>
        <dbReference type="Google" id="ProtNLM"/>
    </source>
</evidence>
<organism evidence="3 4">
    <name type="scientific">Rhynchospora breviuscula</name>
    <dbReference type="NCBI Taxonomy" id="2022672"/>
    <lineage>
        <taxon>Eukaryota</taxon>
        <taxon>Viridiplantae</taxon>
        <taxon>Streptophyta</taxon>
        <taxon>Embryophyta</taxon>
        <taxon>Tracheophyta</taxon>
        <taxon>Spermatophyta</taxon>
        <taxon>Magnoliopsida</taxon>
        <taxon>Liliopsida</taxon>
        <taxon>Poales</taxon>
        <taxon>Cyperaceae</taxon>
        <taxon>Cyperoideae</taxon>
        <taxon>Rhynchosporeae</taxon>
        <taxon>Rhynchospora</taxon>
    </lineage>
</organism>
<dbReference type="AlphaFoldDB" id="A0A9Q0HWX9"/>
<dbReference type="Gene3D" id="3.80.10.10">
    <property type="entry name" value="Ribonuclease Inhibitor"/>
    <property type="match status" value="1"/>
</dbReference>
<dbReference type="Pfam" id="PF24758">
    <property type="entry name" value="LRR_At5g56370"/>
    <property type="match status" value="1"/>
</dbReference>
<dbReference type="OrthoDB" id="1163429at2759"/>
<dbReference type="InterPro" id="IPR055411">
    <property type="entry name" value="LRR_FXL15/At3g58940/PEG3-like"/>
</dbReference>
<dbReference type="CDD" id="cd22160">
    <property type="entry name" value="F-box_AtFBL13-like"/>
    <property type="match status" value="1"/>
</dbReference>
<evidence type="ECO:0000313" key="3">
    <source>
        <dbReference type="EMBL" id="KAJ1701669.1"/>
    </source>
</evidence>
<protein>
    <recommendedName>
        <fullName evidence="5">F-box domain-containing protein</fullName>
    </recommendedName>
</protein>
<dbReference type="InterPro" id="IPR036047">
    <property type="entry name" value="F-box-like_dom_sf"/>
</dbReference>